<accession>A0ABY7E0N5</accession>
<evidence type="ECO:0008006" key="4">
    <source>
        <dbReference type="Google" id="ProtNLM"/>
    </source>
</evidence>
<evidence type="ECO:0000313" key="3">
    <source>
        <dbReference type="Proteomes" id="UP001164746"/>
    </source>
</evidence>
<keyword evidence="1" id="KW-1133">Transmembrane helix</keyword>
<sequence>MEDLGDNRSGHAERGAATSGWLKAVRAFVVLGIVATMVSLVMTTLHLRAEQVLYPAVGAASSAAACTCFPFCIISTFFISICTPF</sequence>
<protein>
    <recommendedName>
        <fullName evidence="4">CASP-like protein</fullName>
    </recommendedName>
</protein>
<name>A0ABY7E0N5_MYAAR</name>
<proteinExistence type="predicted"/>
<dbReference type="Proteomes" id="UP001164746">
    <property type="component" value="Chromosome 4"/>
</dbReference>
<evidence type="ECO:0000256" key="1">
    <source>
        <dbReference type="SAM" id="Phobius"/>
    </source>
</evidence>
<organism evidence="2 3">
    <name type="scientific">Mya arenaria</name>
    <name type="common">Soft-shell clam</name>
    <dbReference type="NCBI Taxonomy" id="6604"/>
    <lineage>
        <taxon>Eukaryota</taxon>
        <taxon>Metazoa</taxon>
        <taxon>Spiralia</taxon>
        <taxon>Lophotrochozoa</taxon>
        <taxon>Mollusca</taxon>
        <taxon>Bivalvia</taxon>
        <taxon>Autobranchia</taxon>
        <taxon>Heteroconchia</taxon>
        <taxon>Euheterodonta</taxon>
        <taxon>Imparidentia</taxon>
        <taxon>Neoheterodontei</taxon>
        <taxon>Myida</taxon>
        <taxon>Myoidea</taxon>
        <taxon>Myidae</taxon>
        <taxon>Mya</taxon>
    </lineage>
</organism>
<feature type="transmembrane region" description="Helical" evidence="1">
    <location>
        <begin position="52"/>
        <end position="79"/>
    </location>
</feature>
<keyword evidence="1" id="KW-0812">Transmembrane</keyword>
<dbReference type="EMBL" id="CP111015">
    <property type="protein sequence ID" value="WAR03562.1"/>
    <property type="molecule type" value="Genomic_DNA"/>
</dbReference>
<gene>
    <name evidence="2" type="ORF">MAR_010120</name>
</gene>
<keyword evidence="3" id="KW-1185">Reference proteome</keyword>
<keyword evidence="1" id="KW-0472">Membrane</keyword>
<reference evidence="2" key="1">
    <citation type="submission" date="2022-11" db="EMBL/GenBank/DDBJ databases">
        <title>Centuries of genome instability and evolution in soft-shell clam transmissible cancer (bioRxiv).</title>
        <authorList>
            <person name="Hart S.F.M."/>
            <person name="Yonemitsu M.A."/>
            <person name="Giersch R.M."/>
            <person name="Beal B.F."/>
            <person name="Arriagada G."/>
            <person name="Davis B.W."/>
            <person name="Ostrander E.A."/>
            <person name="Goff S.P."/>
            <person name="Metzger M.J."/>
        </authorList>
    </citation>
    <scope>NUCLEOTIDE SEQUENCE</scope>
    <source>
        <strain evidence="2">MELC-2E11</strain>
        <tissue evidence="2">Siphon/mantle</tissue>
    </source>
</reference>
<evidence type="ECO:0000313" key="2">
    <source>
        <dbReference type="EMBL" id="WAR03562.1"/>
    </source>
</evidence>
<feature type="transmembrane region" description="Helical" evidence="1">
    <location>
        <begin position="24"/>
        <end position="45"/>
    </location>
</feature>